<dbReference type="RefSeq" id="WP_089862163.1">
    <property type="nucleotide sequence ID" value="NZ_FOTI01000033.1"/>
</dbReference>
<evidence type="ECO:0000256" key="2">
    <source>
        <dbReference type="ARBA" id="ARBA00022741"/>
    </source>
</evidence>
<dbReference type="AlphaFoldDB" id="A0A1I4KSQ2"/>
<dbReference type="PROSITE" id="PS50893">
    <property type="entry name" value="ABC_TRANSPORTER_2"/>
    <property type="match status" value="1"/>
</dbReference>
<dbReference type="Gene3D" id="2.40.50.140">
    <property type="entry name" value="Nucleic acid-binding proteins"/>
    <property type="match status" value="1"/>
</dbReference>
<dbReference type="NCBIfam" id="NF008653">
    <property type="entry name" value="PRK11650.1"/>
    <property type="match status" value="1"/>
</dbReference>
<feature type="domain" description="ABC transporter" evidence="4">
    <location>
        <begin position="4"/>
        <end position="234"/>
    </location>
</feature>
<dbReference type="PANTHER" id="PTHR43875:SF1">
    <property type="entry name" value="OSMOPROTECTIVE COMPOUNDS UPTAKE ATP-BINDING PROTEIN GGTA"/>
    <property type="match status" value="1"/>
</dbReference>
<keyword evidence="3 5" id="KW-0067">ATP-binding</keyword>
<dbReference type="SUPFAM" id="SSF50331">
    <property type="entry name" value="MOP-like"/>
    <property type="match status" value="1"/>
</dbReference>
<evidence type="ECO:0000313" key="6">
    <source>
        <dbReference type="Proteomes" id="UP000199006"/>
    </source>
</evidence>
<dbReference type="PROSITE" id="PS00211">
    <property type="entry name" value="ABC_TRANSPORTER_1"/>
    <property type="match status" value="1"/>
</dbReference>
<dbReference type="InterPro" id="IPR017871">
    <property type="entry name" value="ABC_transporter-like_CS"/>
</dbReference>
<dbReference type="GO" id="GO:0008643">
    <property type="term" value="P:carbohydrate transport"/>
    <property type="evidence" value="ECO:0007669"/>
    <property type="project" value="InterPro"/>
</dbReference>
<sequence>MASVTLEHIYKHFGDFTAVKDQNLEIRDKEFIVLVGPSGCGKSTTLRMIAGLEEISEGTLKIGDKVVNDVAPKDRDIAMVFQNYALYPHMNVYDNMAFGLKLRKFPKDQIDKRVNEAAEILGIEQLLDRKPKQLSGGQRQRVALGRAIVREPKVFLMDEPLSNLDAKLRVQMRTELSKLHDRLQTTMIYVTHDQTEAMTMGDRIVVLKDGVIQQVDDPLTLYNKPENMFVAGFIGSPAMNFMDATIKKEGDIYYIDGNGTFKIRVPEDKEKFITDYDGKEVVFGVRPEDIIDTEITHDFEVKADNSFKAEVEVVEPMGSEIYLYLAENGHSLIARVEAESTAKVGDTIELGVDLRKIHLFDAENEESIF</sequence>
<keyword evidence="2" id="KW-0547">Nucleotide-binding</keyword>
<dbReference type="SUPFAM" id="SSF52540">
    <property type="entry name" value="P-loop containing nucleoside triphosphate hydrolases"/>
    <property type="match status" value="1"/>
</dbReference>
<evidence type="ECO:0000256" key="3">
    <source>
        <dbReference type="ARBA" id="ARBA00022840"/>
    </source>
</evidence>
<dbReference type="InterPro" id="IPR003439">
    <property type="entry name" value="ABC_transporter-like_ATP-bd"/>
</dbReference>
<accession>A0A1I4KSQ2</accession>
<dbReference type="InterPro" id="IPR040582">
    <property type="entry name" value="OB_MalK-like"/>
</dbReference>
<name>A0A1I4KSQ2_9FIRM</name>
<dbReference type="GO" id="GO:0005524">
    <property type="term" value="F:ATP binding"/>
    <property type="evidence" value="ECO:0007669"/>
    <property type="project" value="UniProtKB-KW"/>
</dbReference>
<dbReference type="InterPro" id="IPR012340">
    <property type="entry name" value="NA-bd_OB-fold"/>
</dbReference>
<dbReference type="InterPro" id="IPR015855">
    <property type="entry name" value="ABC_transpr_MalK-like"/>
</dbReference>
<dbReference type="Proteomes" id="UP000199006">
    <property type="component" value="Unassembled WGS sequence"/>
</dbReference>
<dbReference type="InterPro" id="IPR003593">
    <property type="entry name" value="AAA+_ATPase"/>
</dbReference>
<keyword evidence="6" id="KW-1185">Reference proteome</keyword>
<dbReference type="InterPro" id="IPR047641">
    <property type="entry name" value="ABC_transpr_MalK/UgpC-like"/>
</dbReference>
<dbReference type="InterPro" id="IPR005116">
    <property type="entry name" value="Transp-assoc_OB_typ1"/>
</dbReference>
<organism evidence="5 6">
    <name type="scientific">Halanaerobium salsuginis</name>
    <dbReference type="NCBI Taxonomy" id="29563"/>
    <lineage>
        <taxon>Bacteria</taxon>
        <taxon>Bacillati</taxon>
        <taxon>Bacillota</taxon>
        <taxon>Clostridia</taxon>
        <taxon>Halanaerobiales</taxon>
        <taxon>Halanaerobiaceae</taxon>
        <taxon>Halanaerobium</taxon>
    </lineage>
</organism>
<gene>
    <name evidence="5" type="ORF">SAMN02983006_02106</name>
</gene>
<evidence type="ECO:0000256" key="1">
    <source>
        <dbReference type="ARBA" id="ARBA00022448"/>
    </source>
</evidence>
<dbReference type="OrthoDB" id="9802264at2"/>
<proteinExistence type="predicted"/>
<dbReference type="InterPro" id="IPR008995">
    <property type="entry name" value="Mo/tungstate-bd_C_term_dom"/>
</dbReference>
<protein>
    <submittedName>
        <fullName evidence="5">Carbohydrate ABC transporter ATP-binding protein, CUT1 family (TC 3.A.1.1.-)</fullName>
    </submittedName>
</protein>
<dbReference type="GO" id="GO:0016887">
    <property type="term" value="F:ATP hydrolysis activity"/>
    <property type="evidence" value="ECO:0007669"/>
    <property type="project" value="InterPro"/>
</dbReference>
<dbReference type="Pfam" id="PF00005">
    <property type="entry name" value="ABC_tran"/>
    <property type="match status" value="1"/>
</dbReference>
<dbReference type="PANTHER" id="PTHR43875">
    <property type="entry name" value="MALTODEXTRIN IMPORT ATP-BINDING PROTEIN MSMX"/>
    <property type="match status" value="1"/>
</dbReference>
<dbReference type="Pfam" id="PF03459">
    <property type="entry name" value="TOBE"/>
    <property type="match status" value="1"/>
</dbReference>
<evidence type="ECO:0000313" key="5">
    <source>
        <dbReference type="EMBL" id="SFL81768.1"/>
    </source>
</evidence>
<dbReference type="InterPro" id="IPR027417">
    <property type="entry name" value="P-loop_NTPase"/>
</dbReference>
<dbReference type="EMBL" id="FOTI01000033">
    <property type="protein sequence ID" value="SFL81768.1"/>
    <property type="molecule type" value="Genomic_DNA"/>
</dbReference>
<evidence type="ECO:0000259" key="4">
    <source>
        <dbReference type="PROSITE" id="PS50893"/>
    </source>
</evidence>
<dbReference type="SMART" id="SM00382">
    <property type="entry name" value="AAA"/>
    <property type="match status" value="1"/>
</dbReference>
<keyword evidence="1" id="KW-0813">Transport</keyword>
<dbReference type="FunFam" id="3.40.50.300:FF:000042">
    <property type="entry name" value="Maltose/maltodextrin ABC transporter, ATP-binding protein"/>
    <property type="match status" value="1"/>
</dbReference>
<dbReference type="CDD" id="cd03301">
    <property type="entry name" value="ABC_MalK_N"/>
    <property type="match status" value="1"/>
</dbReference>
<dbReference type="Pfam" id="PF17912">
    <property type="entry name" value="OB_MalK"/>
    <property type="match status" value="1"/>
</dbReference>
<dbReference type="GO" id="GO:0055052">
    <property type="term" value="C:ATP-binding cassette (ABC) transporter complex, substrate-binding subunit-containing"/>
    <property type="evidence" value="ECO:0007669"/>
    <property type="project" value="TreeGrafter"/>
</dbReference>
<reference evidence="5 6" key="1">
    <citation type="submission" date="2016-10" db="EMBL/GenBank/DDBJ databases">
        <authorList>
            <person name="de Groot N.N."/>
        </authorList>
    </citation>
    <scope>NUCLEOTIDE SEQUENCE [LARGE SCALE GENOMIC DNA]</scope>
    <source>
        <strain evidence="5 6">ATCC 51327</strain>
    </source>
</reference>
<dbReference type="Gene3D" id="3.40.50.300">
    <property type="entry name" value="P-loop containing nucleotide triphosphate hydrolases"/>
    <property type="match status" value="1"/>
</dbReference>
<dbReference type="STRING" id="29563.SAMN02983006_02106"/>
<dbReference type="GO" id="GO:0140359">
    <property type="term" value="F:ABC-type transporter activity"/>
    <property type="evidence" value="ECO:0007669"/>
    <property type="project" value="InterPro"/>
</dbReference>
<dbReference type="Gene3D" id="2.40.50.100">
    <property type="match status" value="1"/>
</dbReference>